<proteinExistence type="predicted"/>
<name>A0AAU9IYG6_9CILI</name>
<dbReference type="Proteomes" id="UP001162131">
    <property type="component" value="Unassembled WGS sequence"/>
</dbReference>
<dbReference type="Pfam" id="PF02995">
    <property type="entry name" value="DUF229"/>
    <property type="match status" value="1"/>
</dbReference>
<keyword evidence="3" id="KW-1185">Reference proteome</keyword>
<protein>
    <submittedName>
        <fullName evidence="2">Uncharacterized protein</fullName>
    </submittedName>
</protein>
<keyword evidence="1" id="KW-0732">Signal</keyword>
<sequence>MTKFSLFALFWMILSCAVLFLKYWDKDYLDKFIKRNKRNIDLGPLMYFDPPDAGNKTAVDEITYDNVFKLYDIYDLKCSPFSFGYNREEAEALFPSYDFPSCFSQITQPKWKIVDRVFSMKCHNYSRAAIVQGPTGKVKFPSWKIHQGLWQAESFEEKEKLNKNTDFLLATCDYSNNFEVAWHRPIYNPELHWNAQCLSHREKLPKPLFILTLGLDSFSRRHFFQKLPETVKVINSFAEKFKIYDFKLHNIAGKATVENITPIFIDDKYAKKLKASTKKDKMGGRAIWVDFKNRGFITSLLTDDCDYRVYDNIGPQPNIDYVSRQFFCAATKFTNYITEKNEKLKQRCIGTQMSHTYIFQYLNDLLDMYQDVSHWSYVHFNAAHEATGRHAQTLDPDLSEFLLTFLPKVSKTHDVMINLLGDHGMRYGNYKTSVNGDQEMKLPVFIMIISEYFIKSVLSDEILQINTERLVTKQDIRQTFLEILNRIDYTRRSKNKHAYDLFTAEIPLNRNCDVNAHIPMRYCACLSYREIKPEFWHAKSFKELVDDLIRIACDQINAAVHTPDVSSFMLCQKVDVGEIIGVFHNPNFSFLSMRIEFKAKYSHARFLAEYRIHIDNKDLYGVPIIFNYQRLLVQIAMITRQDAYAGPCEEKSNKLGVRPDYCICEYDTKA</sequence>
<accession>A0AAU9IYG6</accession>
<comment type="caution">
    <text evidence="2">The sequence shown here is derived from an EMBL/GenBank/DDBJ whole genome shotgun (WGS) entry which is preliminary data.</text>
</comment>
<dbReference type="AlphaFoldDB" id="A0AAU9IYG6"/>
<dbReference type="EMBL" id="CAJZBQ010000020">
    <property type="protein sequence ID" value="CAG9318175.1"/>
    <property type="molecule type" value="Genomic_DNA"/>
</dbReference>
<dbReference type="PANTHER" id="PTHR10974">
    <property type="entry name" value="FI08016P-RELATED"/>
    <property type="match status" value="1"/>
</dbReference>
<gene>
    <name evidence="2" type="ORF">BSTOLATCC_MIC20656</name>
</gene>
<evidence type="ECO:0000313" key="2">
    <source>
        <dbReference type="EMBL" id="CAG9318175.1"/>
    </source>
</evidence>
<evidence type="ECO:0000313" key="3">
    <source>
        <dbReference type="Proteomes" id="UP001162131"/>
    </source>
</evidence>
<evidence type="ECO:0000256" key="1">
    <source>
        <dbReference type="SAM" id="SignalP"/>
    </source>
</evidence>
<dbReference type="GO" id="GO:0005615">
    <property type="term" value="C:extracellular space"/>
    <property type="evidence" value="ECO:0007669"/>
    <property type="project" value="TreeGrafter"/>
</dbReference>
<feature type="signal peptide" evidence="1">
    <location>
        <begin position="1"/>
        <end position="17"/>
    </location>
</feature>
<reference evidence="2" key="1">
    <citation type="submission" date="2021-09" db="EMBL/GenBank/DDBJ databases">
        <authorList>
            <consortium name="AG Swart"/>
            <person name="Singh M."/>
            <person name="Singh A."/>
            <person name="Seah K."/>
            <person name="Emmerich C."/>
        </authorList>
    </citation>
    <scope>NUCLEOTIDE SEQUENCE</scope>
    <source>
        <strain evidence="2">ATCC30299</strain>
    </source>
</reference>
<dbReference type="InterPro" id="IPR004245">
    <property type="entry name" value="DUF229"/>
</dbReference>
<organism evidence="2 3">
    <name type="scientific">Blepharisma stoltei</name>
    <dbReference type="NCBI Taxonomy" id="1481888"/>
    <lineage>
        <taxon>Eukaryota</taxon>
        <taxon>Sar</taxon>
        <taxon>Alveolata</taxon>
        <taxon>Ciliophora</taxon>
        <taxon>Postciliodesmatophora</taxon>
        <taxon>Heterotrichea</taxon>
        <taxon>Heterotrichida</taxon>
        <taxon>Blepharismidae</taxon>
        <taxon>Blepharisma</taxon>
    </lineage>
</organism>
<feature type="chain" id="PRO_5043661632" evidence="1">
    <location>
        <begin position="18"/>
        <end position="670"/>
    </location>
</feature>
<dbReference type="PANTHER" id="PTHR10974:SF1">
    <property type="entry name" value="FI08016P-RELATED"/>
    <property type="match status" value="1"/>
</dbReference>
<dbReference type="PROSITE" id="PS51257">
    <property type="entry name" value="PROKAR_LIPOPROTEIN"/>
    <property type="match status" value="1"/>
</dbReference>